<feature type="transmembrane region" description="Helical" evidence="1">
    <location>
        <begin position="203"/>
        <end position="222"/>
    </location>
</feature>
<proteinExistence type="predicted"/>
<gene>
    <name evidence="2" type="ORF">LARV_00287</name>
</gene>
<sequence length="537" mass="59179">MRAVHFVRSRQEERELAYWLSLVAYDRRDRSTSNYIYLVYLVLFFSIWTFSALTFFASGGALLLRFLDPDNLARAAIFLEVLLLAVWSIFTFWQALKRSPVSFSEPDETLICQMPVSRRSLVLRWVWMPWLKSAVPFWLAAVTLGFSVAETNMPGTMDLSRIVEYSGYGLRAWLAVIPIHLALFLFRWFVGVARLNGQSVRRWLAWLVMPLTVAFFAFLLIFTRDPSALPSGLWSGIAGRILQPLQAGFSQIGLAAGLLSTSLLALVTLAALFWISPSFSLNRAAQETNELEASETAAKYGFVGLVEEQRLKNRLGVNKKPSRLPALAGAGALLWKDVLQSVRSLRLQSILAWFSIVTAMLALPILPDLGSRALLIAFWVIQIARFSVARLRNDLACWVLIRQLPFSHTRFLFFDLVAVYALSVLASLAGLAVHAAFFQARVDPWAAFIPGVVAGIVSMAAFDVCRQSRDELLLAGIAPELSALGSLLGVAVAAAPMAISILVSGYAGVLLATAVSLGLGGLAFSIADQAYRTIHTE</sequence>
<evidence type="ECO:0000313" key="2">
    <source>
        <dbReference type="EMBL" id="GAP12551.1"/>
    </source>
</evidence>
<keyword evidence="1" id="KW-0472">Membrane</keyword>
<feature type="transmembrane region" description="Helical" evidence="1">
    <location>
        <begin position="168"/>
        <end position="191"/>
    </location>
</feature>
<reference evidence="2" key="1">
    <citation type="submission" date="2015-07" db="EMBL/GenBank/DDBJ databases">
        <title>Draft Genome Sequences of Anaerolinea thermolimosa IMO-1, Bellilinea caldifistulae GOMI-1, Leptolinea tardivitalis YMTK-2, Levilinea saccharolytica KIBI-1,Longilinea arvoryzae KOME-1, Previously Described as Members of the Anaerolineaceae (Chloroflexi).</title>
        <authorList>
            <person name="Sekiguchi Y."/>
            <person name="Ohashi A."/>
            <person name="Matsuura N."/>
            <person name="Tourlousse M.D."/>
        </authorList>
    </citation>
    <scope>NUCLEOTIDE SEQUENCE [LARGE SCALE GENOMIC DNA]</scope>
    <source>
        <strain evidence="2">KOME-1</strain>
    </source>
</reference>
<feature type="transmembrane region" description="Helical" evidence="1">
    <location>
        <begin position="350"/>
        <end position="367"/>
    </location>
</feature>
<accession>A0A0S7B6D0</accession>
<feature type="transmembrane region" description="Helical" evidence="1">
    <location>
        <begin position="37"/>
        <end position="63"/>
    </location>
</feature>
<feature type="transmembrane region" description="Helical" evidence="1">
    <location>
        <begin position="445"/>
        <end position="465"/>
    </location>
</feature>
<dbReference type="OrthoDB" id="10002188at2"/>
<feature type="transmembrane region" description="Helical" evidence="1">
    <location>
        <begin position="127"/>
        <end position="148"/>
    </location>
</feature>
<organism evidence="2">
    <name type="scientific">Longilinea arvoryzae</name>
    <dbReference type="NCBI Taxonomy" id="360412"/>
    <lineage>
        <taxon>Bacteria</taxon>
        <taxon>Bacillati</taxon>
        <taxon>Chloroflexota</taxon>
        <taxon>Anaerolineae</taxon>
        <taxon>Anaerolineales</taxon>
        <taxon>Anaerolineaceae</taxon>
        <taxon>Longilinea</taxon>
    </lineage>
</organism>
<evidence type="ECO:0000313" key="3">
    <source>
        <dbReference type="Proteomes" id="UP000055060"/>
    </source>
</evidence>
<dbReference type="RefSeq" id="WP_075071965.1">
    <property type="nucleotide sequence ID" value="NZ_DF967972.1"/>
</dbReference>
<evidence type="ECO:0000256" key="1">
    <source>
        <dbReference type="SAM" id="Phobius"/>
    </source>
</evidence>
<protein>
    <submittedName>
        <fullName evidence="2">Uncharacterized protein</fullName>
    </submittedName>
</protein>
<feature type="transmembrane region" description="Helical" evidence="1">
    <location>
        <begin position="472"/>
        <end position="499"/>
    </location>
</feature>
<feature type="transmembrane region" description="Helical" evidence="1">
    <location>
        <begin position="75"/>
        <end position="96"/>
    </location>
</feature>
<dbReference type="AlphaFoldDB" id="A0A0S7B6D0"/>
<name>A0A0S7B6D0_9CHLR</name>
<dbReference type="EMBL" id="DF967972">
    <property type="protein sequence ID" value="GAP12551.1"/>
    <property type="molecule type" value="Genomic_DNA"/>
</dbReference>
<dbReference type="Proteomes" id="UP000055060">
    <property type="component" value="Unassembled WGS sequence"/>
</dbReference>
<keyword evidence="1" id="KW-0812">Transmembrane</keyword>
<dbReference type="STRING" id="360412.LARV_00287"/>
<keyword evidence="3" id="KW-1185">Reference proteome</keyword>
<feature type="transmembrane region" description="Helical" evidence="1">
    <location>
        <begin position="505"/>
        <end position="527"/>
    </location>
</feature>
<feature type="transmembrane region" description="Helical" evidence="1">
    <location>
        <begin position="412"/>
        <end position="433"/>
    </location>
</feature>
<keyword evidence="1" id="KW-1133">Transmembrane helix</keyword>
<feature type="transmembrane region" description="Helical" evidence="1">
    <location>
        <begin position="252"/>
        <end position="275"/>
    </location>
</feature>